<evidence type="ECO:0000313" key="2">
    <source>
        <dbReference type="Proteomes" id="UP000228777"/>
    </source>
</evidence>
<comment type="caution">
    <text evidence="1">The sequence shown here is derived from an EMBL/GenBank/DDBJ whole genome shotgun (WGS) entry which is preliminary data.</text>
</comment>
<name>A0A2M6Z4A6_9BACT</name>
<gene>
    <name evidence="1" type="ORF">COS93_00300</name>
</gene>
<proteinExistence type="predicted"/>
<organism evidence="1 2">
    <name type="scientific">bacterium (Candidatus Gribaldobacteria) CG07_land_8_20_14_0_80_33_18</name>
    <dbReference type="NCBI Taxonomy" id="2014272"/>
    <lineage>
        <taxon>Bacteria</taxon>
        <taxon>Candidatus Gribaldobacteria</taxon>
    </lineage>
</organism>
<protein>
    <submittedName>
        <fullName evidence="1">Uncharacterized protein</fullName>
    </submittedName>
</protein>
<dbReference type="AlphaFoldDB" id="A0A2M6Z4A6"/>
<feature type="non-terminal residue" evidence="1">
    <location>
        <position position="1"/>
    </location>
</feature>
<dbReference type="Proteomes" id="UP000228777">
    <property type="component" value="Unassembled WGS sequence"/>
</dbReference>
<evidence type="ECO:0000313" key="1">
    <source>
        <dbReference type="EMBL" id="PIU47231.1"/>
    </source>
</evidence>
<dbReference type="EMBL" id="PEWP01000008">
    <property type="protein sequence ID" value="PIU47231.1"/>
    <property type="molecule type" value="Genomic_DNA"/>
</dbReference>
<reference evidence="2" key="1">
    <citation type="submission" date="2017-09" db="EMBL/GenBank/DDBJ databases">
        <title>Depth-based differentiation of microbial function through sediment-hosted aquifers and enrichment of novel symbionts in the deep terrestrial subsurface.</title>
        <authorList>
            <person name="Probst A.J."/>
            <person name="Ladd B."/>
            <person name="Jarett J.K."/>
            <person name="Geller-Mcgrath D.E."/>
            <person name="Sieber C.M.K."/>
            <person name="Emerson J.B."/>
            <person name="Anantharaman K."/>
            <person name="Thomas B.C."/>
            <person name="Malmstrom R."/>
            <person name="Stieglmeier M."/>
            <person name="Klingl A."/>
            <person name="Woyke T."/>
            <person name="Ryan C.M."/>
            <person name="Banfield J.F."/>
        </authorList>
    </citation>
    <scope>NUCLEOTIDE SEQUENCE [LARGE SCALE GENOMIC DNA]</scope>
</reference>
<accession>A0A2M6Z4A6</accession>
<sequence>TNKGGNIKGGRDIIDDSLLILFRRVVFFFFCYKIKEIFKIKIWRRDAREDDWGGFEPRTFYGGLAEW</sequence>